<proteinExistence type="predicted"/>
<protein>
    <submittedName>
        <fullName evidence="2">Transposon TX1 uncharacterized protein</fullName>
    </submittedName>
</protein>
<gene>
    <name evidence="2" type="primary">YTX2_4</name>
    <name evidence="2" type="ORF">g.28752</name>
</gene>
<dbReference type="Pfam" id="PF00078">
    <property type="entry name" value="RVT_1"/>
    <property type="match status" value="1"/>
</dbReference>
<feature type="domain" description="Reverse transcriptase" evidence="1">
    <location>
        <begin position="228"/>
        <end position="320"/>
    </location>
</feature>
<reference evidence="2" key="1">
    <citation type="submission" date="2018-04" db="EMBL/GenBank/DDBJ databases">
        <title>Transcriptome assembly of Sipha flava.</title>
        <authorList>
            <person name="Scully E.D."/>
            <person name="Geib S.M."/>
            <person name="Palmer N.A."/>
            <person name="Koch K."/>
            <person name="Bradshaw J."/>
            <person name="Heng-Moss T."/>
            <person name="Sarath G."/>
        </authorList>
    </citation>
    <scope>NUCLEOTIDE SEQUENCE</scope>
</reference>
<dbReference type="CDD" id="cd01650">
    <property type="entry name" value="RT_nLTR_like"/>
    <property type="match status" value="1"/>
</dbReference>
<sequence length="321" mass="37326">MGESNESNQRYIGKNIGKHTKGEKNKIWFDENCKKALEIRDKARLNVIQNPSNENKRTLASKQREAKKTIRMAKRLWEKQRITEIENNNNKNNIKAFFEKIKNVKTGYRPKTLMIRKDDGTIITDKGKIANEFKKMFEEMLNQQENRTTIKVNVTAEELLDKPTIQEIEMGLEMLKNGKALGIDEVVPECLKKGGKKLTQQLHNLITDIWEQEEIPESWKMSVLCPVHKKGDKMDPKNYRGISLLNTSYKVLSNFLLNRLKPFIKEVIGEYQAGFMVGKSTIDQIHIIKQVAEKSHEFNKDVHMLFVDFKAAYDSIDRNKL</sequence>
<dbReference type="GO" id="GO:0071897">
    <property type="term" value="P:DNA biosynthetic process"/>
    <property type="evidence" value="ECO:0007669"/>
    <property type="project" value="UniProtKB-ARBA"/>
</dbReference>
<dbReference type="EMBL" id="GGMS01006052">
    <property type="protein sequence ID" value="MBY75255.1"/>
    <property type="molecule type" value="Transcribed_RNA"/>
</dbReference>
<name>A0A2S2QBY2_9HEMI</name>
<dbReference type="PANTHER" id="PTHR19446">
    <property type="entry name" value="REVERSE TRANSCRIPTASES"/>
    <property type="match status" value="1"/>
</dbReference>
<evidence type="ECO:0000259" key="1">
    <source>
        <dbReference type="Pfam" id="PF00078"/>
    </source>
</evidence>
<evidence type="ECO:0000313" key="2">
    <source>
        <dbReference type="EMBL" id="MBY75255.1"/>
    </source>
</evidence>
<dbReference type="InterPro" id="IPR000477">
    <property type="entry name" value="RT_dom"/>
</dbReference>
<organism evidence="2">
    <name type="scientific">Sipha flava</name>
    <name type="common">yellow sugarcane aphid</name>
    <dbReference type="NCBI Taxonomy" id="143950"/>
    <lineage>
        <taxon>Eukaryota</taxon>
        <taxon>Metazoa</taxon>
        <taxon>Ecdysozoa</taxon>
        <taxon>Arthropoda</taxon>
        <taxon>Hexapoda</taxon>
        <taxon>Insecta</taxon>
        <taxon>Pterygota</taxon>
        <taxon>Neoptera</taxon>
        <taxon>Paraneoptera</taxon>
        <taxon>Hemiptera</taxon>
        <taxon>Sternorrhyncha</taxon>
        <taxon>Aphidomorpha</taxon>
        <taxon>Aphidoidea</taxon>
        <taxon>Aphididae</taxon>
        <taxon>Sipha</taxon>
    </lineage>
</organism>
<dbReference type="SUPFAM" id="SSF56672">
    <property type="entry name" value="DNA/RNA polymerases"/>
    <property type="match status" value="1"/>
</dbReference>
<dbReference type="InterPro" id="IPR043502">
    <property type="entry name" value="DNA/RNA_pol_sf"/>
</dbReference>
<dbReference type="OrthoDB" id="6604541at2759"/>
<dbReference type="AlphaFoldDB" id="A0A2S2QBY2"/>
<accession>A0A2S2QBY2</accession>